<evidence type="ECO:0000256" key="1">
    <source>
        <dbReference type="ARBA" id="ARBA00006484"/>
    </source>
</evidence>
<dbReference type="Proteomes" id="UP001589887">
    <property type="component" value="Unassembled WGS sequence"/>
</dbReference>
<accession>A0ABV6TW18</accession>
<dbReference type="Pfam" id="PF13561">
    <property type="entry name" value="adh_short_C2"/>
    <property type="match status" value="1"/>
</dbReference>
<dbReference type="PROSITE" id="PS00061">
    <property type="entry name" value="ADH_SHORT"/>
    <property type="match status" value="1"/>
</dbReference>
<dbReference type="PRINTS" id="PR00080">
    <property type="entry name" value="SDRFAMILY"/>
</dbReference>
<sequence length="255" mass="26090">MERPSVQRRRFVVEQRFVTVVTGGSRGIGAAVCARLAAEGHDVVVGYRSDAEAAEAVAEEVRAAGRRSLAVAVDTADEASVDALFDAAAALGPVTGLVNNAGVSGPNGRLADADAEGMRRAIDVNVLGYLLCARRAVRDMAARGSGSIVNISSAAATLGSPGQYVHYAATKAAVDAMTVGLSKEVAADGIRVNCVAPGIIWTGFHEDPERPAKLAGTIPMGRAGRPDEIAGAVAWLLSDDASYATGTVMRVAGGM</sequence>
<dbReference type="InterPro" id="IPR020904">
    <property type="entry name" value="Sc_DH/Rdtase_CS"/>
</dbReference>
<reference evidence="3 4" key="1">
    <citation type="submission" date="2024-09" db="EMBL/GenBank/DDBJ databases">
        <authorList>
            <person name="Sun Q."/>
            <person name="Mori K."/>
        </authorList>
    </citation>
    <scope>NUCLEOTIDE SEQUENCE [LARGE SCALE GENOMIC DNA]</scope>
    <source>
        <strain evidence="3 4">JCM 4557</strain>
    </source>
</reference>
<evidence type="ECO:0000313" key="4">
    <source>
        <dbReference type="Proteomes" id="UP001589887"/>
    </source>
</evidence>
<dbReference type="InterPro" id="IPR002347">
    <property type="entry name" value="SDR_fam"/>
</dbReference>
<evidence type="ECO:0000256" key="2">
    <source>
        <dbReference type="ARBA" id="ARBA00023002"/>
    </source>
</evidence>
<dbReference type="Gene3D" id="3.40.50.720">
    <property type="entry name" value="NAD(P)-binding Rossmann-like Domain"/>
    <property type="match status" value="1"/>
</dbReference>
<dbReference type="RefSeq" id="WP_394324443.1">
    <property type="nucleotide sequence ID" value="NZ_JBHMQV010000009.1"/>
</dbReference>
<dbReference type="PANTHER" id="PTHR48107:SF7">
    <property type="entry name" value="RE15974P"/>
    <property type="match status" value="1"/>
</dbReference>
<proteinExistence type="inferred from homology"/>
<dbReference type="SUPFAM" id="SSF51735">
    <property type="entry name" value="NAD(P)-binding Rossmann-fold domains"/>
    <property type="match status" value="1"/>
</dbReference>
<organism evidence="3 4">
    <name type="scientific">Streptomyces noboritoensis</name>
    <dbReference type="NCBI Taxonomy" id="67337"/>
    <lineage>
        <taxon>Bacteria</taxon>
        <taxon>Bacillati</taxon>
        <taxon>Actinomycetota</taxon>
        <taxon>Actinomycetes</taxon>
        <taxon>Kitasatosporales</taxon>
        <taxon>Streptomycetaceae</taxon>
        <taxon>Streptomyces</taxon>
    </lineage>
</organism>
<dbReference type="InterPro" id="IPR036291">
    <property type="entry name" value="NAD(P)-bd_dom_sf"/>
</dbReference>
<dbReference type="PRINTS" id="PR00081">
    <property type="entry name" value="GDHRDH"/>
</dbReference>
<dbReference type="PANTHER" id="PTHR48107">
    <property type="entry name" value="NADPH-DEPENDENT ALDEHYDE REDUCTASE-LIKE PROTEIN, CHLOROPLASTIC-RELATED"/>
    <property type="match status" value="1"/>
</dbReference>
<comment type="similarity">
    <text evidence="1">Belongs to the short-chain dehydrogenases/reductases (SDR) family.</text>
</comment>
<protein>
    <submittedName>
        <fullName evidence="3">SDR family NAD(P)-dependent oxidoreductase</fullName>
        <ecNumber evidence="3">1.1.1.-</ecNumber>
    </submittedName>
</protein>
<comment type="caution">
    <text evidence="3">The sequence shown here is derived from an EMBL/GenBank/DDBJ whole genome shotgun (WGS) entry which is preliminary data.</text>
</comment>
<dbReference type="EC" id="1.1.1.-" evidence="3"/>
<keyword evidence="2 3" id="KW-0560">Oxidoreductase</keyword>
<gene>
    <name evidence="3" type="ORF">ACFH04_40600</name>
</gene>
<name>A0ABV6TW18_9ACTN</name>
<dbReference type="CDD" id="cd05233">
    <property type="entry name" value="SDR_c"/>
    <property type="match status" value="1"/>
</dbReference>
<keyword evidence="4" id="KW-1185">Reference proteome</keyword>
<dbReference type="GO" id="GO:0016491">
    <property type="term" value="F:oxidoreductase activity"/>
    <property type="evidence" value="ECO:0007669"/>
    <property type="project" value="UniProtKB-KW"/>
</dbReference>
<evidence type="ECO:0000313" key="3">
    <source>
        <dbReference type="EMBL" id="MFC0849978.1"/>
    </source>
</evidence>
<dbReference type="EMBL" id="JBHMQV010000009">
    <property type="protein sequence ID" value="MFC0849978.1"/>
    <property type="molecule type" value="Genomic_DNA"/>
</dbReference>